<sequence length="423" mass="46646">MLDPADEGNNSESETDDPLESAQVAKRPKKLPEFTAYVDIISPPRTVRGKETSTTRGPFFFNANTAHLEFLALLAACTVEPHFSASISAILQAHLYWKLNVPANDRKKPLPSEQGYRALLKKMDKLSGKNKDCTVTLSMPPLAKIAETRTNGGPNGSQGRGNTEVEEVEGKGGPLGTSIREQKAVIDPEISIVVDRLREMYPIGNDLHWPDDRVVTVNKSSWKLNDIRLRIWASKIIDKPPTATYDAPPTSSYFTESQKIRNPGAKGDLGPDPVPPPLNPYPGPAPVAPMPYGYPPYALPPPFYPQPPYAYPPYALGYPQPPFQLMDPRSHASVRPHTPGAHGPGSAPTSPIKILLPYPVSLDEFCERYEIDDEDKGWLAKLKFQPGDRRVENLNARIGRVTLASRNSPGMIFSPNKRPSYVI</sequence>
<feature type="region of interest" description="Disordered" evidence="1">
    <location>
        <begin position="247"/>
        <end position="275"/>
    </location>
</feature>
<dbReference type="EMBL" id="KN817529">
    <property type="protein sequence ID" value="KJA25914.1"/>
    <property type="molecule type" value="Genomic_DNA"/>
</dbReference>
<feature type="region of interest" description="Disordered" evidence="1">
    <location>
        <begin position="146"/>
        <end position="176"/>
    </location>
</feature>
<dbReference type="AlphaFoldDB" id="A0A0D2P4R6"/>
<organism evidence="2 3">
    <name type="scientific">Hypholoma sublateritium (strain FD-334 SS-4)</name>
    <dbReference type="NCBI Taxonomy" id="945553"/>
    <lineage>
        <taxon>Eukaryota</taxon>
        <taxon>Fungi</taxon>
        <taxon>Dikarya</taxon>
        <taxon>Basidiomycota</taxon>
        <taxon>Agaricomycotina</taxon>
        <taxon>Agaricomycetes</taxon>
        <taxon>Agaricomycetidae</taxon>
        <taxon>Agaricales</taxon>
        <taxon>Agaricineae</taxon>
        <taxon>Strophariaceae</taxon>
        <taxon>Hypholoma</taxon>
    </lineage>
</organism>
<reference evidence="3" key="1">
    <citation type="submission" date="2014-04" db="EMBL/GenBank/DDBJ databases">
        <title>Evolutionary Origins and Diversification of the Mycorrhizal Mutualists.</title>
        <authorList>
            <consortium name="DOE Joint Genome Institute"/>
            <consortium name="Mycorrhizal Genomics Consortium"/>
            <person name="Kohler A."/>
            <person name="Kuo A."/>
            <person name="Nagy L.G."/>
            <person name="Floudas D."/>
            <person name="Copeland A."/>
            <person name="Barry K.W."/>
            <person name="Cichocki N."/>
            <person name="Veneault-Fourrey C."/>
            <person name="LaButti K."/>
            <person name="Lindquist E.A."/>
            <person name="Lipzen A."/>
            <person name="Lundell T."/>
            <person name="Morin E."/>
            <person name="Murat C."/>
            <person name="Riley R."/>
            <person name="Ohm R."/>
            <person name="Sun H."/>
            <person name="Tunlid A."/>
            <person name="Henrissat B."/>
            <person name="Grigoriev I.V."/>
            <person name="Hibbett D.S."/>
            <person name="Martin F."/>
        </authorList>
    </citation>
    <scope>NUCLEOTIDE SEQUENCE [LARGE SCALE GENOMIC DNA]</scope>
    <source>
        <strain evidence="3">FD-334 SS-4</strain>
    </source>
</reference>
<feature type="region of interest" description="Disordered" evidence="1">
    <location>
        <begin position="329"/>
        <end position="348"/>
    </location>
</feature>
<keyword evidence="3" id="KW-1185">Reference proteome</keyword>
<evidence type="ECO:0000313" key="2">
    <source>
        <dbReference type="EMBL" id="KJA25914.1"/>
    </source>
</evidence>
<dbReference type="OrthoDB" id="3056089at2759"/>
<accession>A0A0D2P4R6</accession>
<feature type="region of interest" description="Disordered" evidence="1">
    <location>
        <begin position="1"/>
        <end position="27"/>
    </location>
</feature>
<evidence type="ECO:0000313" key="3">
    <source>
        <dbReference type="Proteomes" id="UP000054270"/>
    </source>
</evidence>
<proteinExistence type="predicted"/>
<name>A0A0D2P4R6_HYPSF</name>
<dbReference type="OMA" id="MEGRDWI"/>
<evidence type="ECO:0000256" key="1">
    <source>
        <dbReference type="SAM" id="MobiDB-lite"/>
    </source>
</evidence>
<gene>
    <name evidence="2" type="ORF">HYPSUDRAFT_213426</name>
</gene>
<dbReference type="Proteomes" id="UP000054270">
    <property type="component" value="Unassembled WGS sequence"/>
</dbReference>
<protein>
    <submittedName>
        <fullName evidence="2">Uncharacterized protein</fullName>
    </submittedName>
</protein>